<feature type="compositionally biased region" description="Acidic residues" evidence="6">
    <location>
        <begin position="818"/>
        <end position="828"/>
    </location>
</feature>
<evidence type="ECO:0000256" key="2">
    <source>
        <dbReference type="ARBA" id="ARBA00009824"/>
    </source>
</evidence>
<keyword evidence="9" id="KW-1185">Reference proteome</keyword>
<evidence type="ECO:0000256" key="4">
    <source>
        <dbReference type="ARBA" id="ARBA00022989"/>
    </source>
</evidence>
<evidence type="ECO:0000256" key="1">
    <source>
        <dbReference type="ARBA" id="ARBA00004141"/>
    </source>
</evidence>
<dbReference type="SUPFAM" id="SSF53474">
    <property type="entry name" value="alpha/beta-Hydrolases"/>
    <property type="match status" value="1"/>
</dbReference>
<feature type="region of interest" description="Disordered" evidence="6">
    <location>
        <begin position="811"/>
        <end position="881"/>
    </location>
</feature>
<proteinExistence type="inferred from homology"/>
<feature type="compositionally biased region" description="Low complexity" evidence="6">
    <location>
        <begin position="54"/>
        <end position="66"/>
    </location>
</feature>
<dbReference type="GO" id="GO:0016020">
    <property type="term" value="C:membrane"/>
    <property type="evidence" value="ECO:0007669"/>
    <property type="project" value="UniProtKB-SubCell"/>
</dbReference>
<evidence type="ECO:0008006" key="10">
    <source>
        <dbReference type="Google" id="ProtNLM"/>
    </source>
</evidence>
<dbReference type="GeneID" id="83218479"/>
<dbReference type="RefSeq" id="XP_058338143.1">
    <property type="nucleotide sequence ID" value="XM_058491048.1"/>
</dbReference>
<feature type="compositionally biased region" description="Polar residues" evidence="6">
    <location>
        <begin position="969"/>
        <end position="994"/>
    </location>
</feature>
<dbReference type="Proteomes" id="UP001234581">
    <property type="component" value="Unassembled WGS sequence"/>
</dbReference>
<feature type="region of interest" description="Disordered" evidence="6">
    <location>
        <begin position="969"/>
        <end position="1061"/>
    </location>
</feature>
<feature type="compositionally biased region" description="Low complexity" evidence="6">
    <location>
        <begin position="1002"/>
        <end position="1036"/>
    </location>
</feature>
<dbReference type="EMBL" id="JARTCD010000082">
    <property type="protein sequence ID" value="KAJ8653229.1"/>
    <property type="molecule type" value="Genomic_DNA"/>
</dbReference>
<keyword evidence="3 7" id="KW-0812">Transmembrane</keyword>
<sequence length="1103" mass="119209">MQDPCSSLARHDDPPAIQDAYETPSLPDSNLIKEQQQPTSVTEPDDSPANLSITAATAPVSASAAAEPICTTTSEVISTSSGATADDNSCEREVVTPDENRVTPSLVLNTSAPLTQETLEQQQHQIMQHDEEQQHSSSSIRAWAANLPQVPDNVQPIATGPSHIFELQPSAENDTNEPRIQETKDIFTETQKVAYVGLCALTSLEVVHDHKGKEFTYARMSADNWQRKLMRTIYMHMGISSEEITMIESLSKHNILPSDLVHQFTAQGETTTINMDGFQEVKQQQHHHHQQQQQQQPRHSSSSSSTSKLSSTESSALTVDGKGGSLDARLSEHHGRSSSSSNSSSTTYHSNEQPNTSEDKKNGQFVIDLRWTVMTDLLLLFLGSETFDARSRVFIARVASYLELDWIQVIGFEKRITDHLITNASLAWETETATTIATTMTTTTDMDISVRNDSEKASRNKQRRKRRYVMIGLATIGGGLILGLSAGLMAPIIAGGLGTILSTVGVTGAGGFLGGTTGIALITGAATGIGSGMGAKGMKRRMKTINTFEFSPVSLDERVNCIISISGWLPKKAHRDLAALPFSVLDPMMGDHYTLYWEPEMLEALGSAFKIFATEVVTFSIQQALAHTIMGALLAGLAWPLALTKLGYLVDNPWNNGLDRARLAGLILADSIMNRNLGARPVTLVGYSLGARVIFYCLLELARVNAYGLVENVALFGTPVNASKAQWKECTSVVAGRFVNGYATNDWLLGFLFRASTAGLGNVAGLRPLRDIEGDHVHNIDCSDLIKGHLSYRKAMPMLLKRAGFVVTSEELPGGDTKEEEEEEEFELDLSGAKDLENFRPATMTRGSSVSSLKSGKASIQYPPPKTKCNPHQPENTNNDAMSDVVSTTAAAAAAPTAATTTTTAVPSLSESAQVDAPQSSSPSQPARISTSSPEPMNEPNQNEPNNRHVIPNDDEIIAEIIAKATAVSKASGQYSSLSSGRASIAKTRSSDSSPLPIMTHSLSESSSKPPSIRSIDNHRSSTSNPRNSMSSSIFSKLVTGSSSNNKKKSSSDDEKARQELAEAGIEVKEIKSTLGRMVVPDDVVNPMPKITLEKPQYARVNR</sequence>
<feature type="transmembrane region" description="Helical" evidence="7">
    <location>
        <begin position="512"/>
        <end position="533"/>
    </location>
</feature>
<protein>
    <recommendedName>
        <fullName evidence="10">DUF726-domain-containing protein</fullName>
    </recommendedName>
</protein>
<evidence type="ECO:0000313" key="9">
    <source>
        <dbReference type="Proteomes" id="UP001234581"/>
    </source>
</evidence>
<feature type="compositionally biased region" description="Low complexity" evidence="6">
    <location>
        <begin position="893"/>
        <end position="905"/>
    </location>
</feature>
<evidence type="ECO:0000256" key="3">
    <source>
        <dbReference type="ARBA" id="ARBA00022692"/>
    </source>
</evidence>
<dbReference type="InterPro" id="IPR029058">
    <property type="entry name" value="AB_hydrolase_fold"/>
</dbReference>
<accession>A0AAD7UTD6</accession>
<comment type="similarity">
    <text evidence="2">Belongs to the TMCO4 family.</text>
</comment>
<feature type="region of interest" description="Disordered" evidence="6">
    <location>
        <begin position="893"/>
        <end position="953"/>
    </location>
</feature>
<dbReference type="PANTHER" id="PTHR17920">
    <property type="entry name" value="TRANSMEMBRANE AND COILED-COIL DOMAIN-CONTAINING PROTEIN 4 TMCO4"/>
    <property type="match status" value="1"/>
</dbReference>
<evidence type="ECO:0000256" key="7">
    <source>
        <dbReference type="SAM" id="Phobius"/>
    </source>
</evidence>
<gene>
    <name evidence="8" type="ORF">O0I10_011077</name>
</gene>
<keyword evidence="5 7" id="KW-0472">Membrane</keyword>
<keyword evidence="4 7" id="KW-1133">Transmembrane helix</keyword>
<feature type="compositionally biased region" description="Polar residues" evidence="6">
    <location>
        <begin position="70"/>
        <end position="87"/>
    </location>
</feature>
<feature type="compositionally biased region" description="Low complexity" evidence="6">
    <location>
        <begin position="291"/>
        <end position="315"/>
    </location>
</feature>
<comment type="caution">
    <text evidence="8">The sequence shown here is derived from an EMBL/GenBank/DDBJ whole genome shotgun (WGS) entry which is preliminary data.</text>
</comment>
<dbReference type="PANTHER" id="PTHR17920:SF3">
    <property type="entry name" value="TRANSMEMBRANE AND COILED-COIL DOMAIN-CONTAINING PROTEIN 4"/>
    <property type="match status" value="1"/>
</dbReference>
<feature type="transmembrane region" description="Helical" evidence="7">
    <location>
        <begin position="468"/>
        <end position="492"/>
    </location>
</feature>
<evidence type="ECO:0000256" key="5">
    <source>
        <dbReference type="ARBA" id="ARBA00023136"/>
    </source>
</evidence>
<feature type="compositionally biased region" description="Basic and acidic residues" evidence="6">
    <location>
        <begin position="1050"/>
        <end position="1061"/>
    </location>
</feature>
<reference evidence="8 9" key="1">
    <citation type="submission" date="2023-03" db="EMBL/GenBank/DDBJ databases">
        <title>Genome sequence of Lichtheimia ornata CBS 291.66.</title>
        <authorList>
            <person name="Mohabir J.T."/>
            <person name="Shea T.P."/>
            <person name="Kurbessoian T."/>
            <person name="Berby B."/>
            <person name="Fontaine J."/>
            <person name="Livny J."/>
            <person name="Gnirke A."/>
            <person name="Stajich J.E."/>
            <person name="Cuomo C.A."/>
        </authorList>
    </citation>
    <scope>NUCLEOTIDE SEQUENCE [LARGE SCALE GENOMIC DNA]</scope>
    <source>
        <strain evidence="8">CBS 291.66</strain>
    </source>
</reference>
<organism evidence="8 9">
    <name type="scientific">Lichtheimia ornata</name>
    <dbReference type="NCBI Taxonomy" id="688661"/>
    <lineage>
        <taxon>Eukaryota</taxon>
        <taxon>Fungi</taxon>
        <taxon>Fungi incertae sedis</taxon>
        <taxon>Mucoromycota</taxon>
        <taxon>Mucoromycotina</taxon>
        <taxon>Mucoromycetes</taxon>
        <taxon>Mucorales</taxon>
        <taxon>Lichtheimiaceae</taxon>
        <taxon>Lichtheimia</taxon>
    </lineage>
</organism>
<feature type="compositionally biased region" description="Polar residues" evidence="6">
    <location>
        <begin position="346"/>
        <end position="356"/>
    </location>
</feature>
<feature type="region of interest" description="Disordered" evidence="6">
    <location>
        <begin position="1"/>
        <end position="98"/>
    </location>
</feature>
<feature type="compositionally biased region" description="Polar residues" evidence="6">
    <location>
        <begin position="26"/>
        <end position="42"/>
    </location>
</feature>
<dbReference type="AlphaFoldDB" id="A0AAD7UTD6"/>
<dbReference type="InterPro" id="IPR007941">
    <property type="entry name" value="DUF726"/>
</dbReference>
<name>A0AAD7UTD6_9FUNG</name>
<feature type="compositionally biased region" description="Low complexity" evidence="6">
    <location>
        <begin position="847"/>
        <end position="859"/>
    </location>
</feature>
<evidence type="ECO:0000313" key="8">
    <source>
        <dbReference type="EMBL" id="KAJ8653229.1"/>
    </source>
</evidence>
<dbReference type="Pfam" id="PF05277">
    <property type="entry name" value="DUF726"/>
    <property type="match status" value="1"/>
</dbReference>
<feature type="compositionally biased region" description="Low complexity" evidence="6">
    <location>
        <begin position="912"/>
        <end position="945"/>
    </location>
</feature>
<evidence type="ECO:0000256" key="6">
    <source>
        <dbReference type="SAM" id="MobiDB-lite"/>
    </source>
</evidence>
<feature type="compositionally biased region" description="Basic and acidic residues" evidence="6">
    <location>
        <begin position="89"/>
        <end position="98"/>
    </location>
</feature>
<comment type="subcellular location">
    <subcellularLocation>
        <location evidence="1">Membrane</location>
        <topology evidence="1">Multi-pass membrane protein</topology>
    </subcellularLocation>
</comment>
<feature type="region of interest" description="Disordered" evidence="6">
    <location>
        <begin position="281"/>
        <end position="361"/>
    </location>
</feature>